<reference evidence="2" key="1">
    <citation type="journal article" date="2023" name="Hortic. Res.">
        <title>A chromosome-level phased genome enabling allele-level studies in sweet orange: a case study on citrus Huanglongbing tolerance.</title>
        <authorList>
            <person name="Wu B."/>
            <person name="Yu Q."/>
            <person name="Deng Z."/>
            <person name="Duan Y."/>
            <person name="Luo F."/>
            <person name="Gmitter F. Jr."/>
        </authorList>
    </citation>
    <scope>NUCLEOTIDE SEQUENCE [LARGE SCALE GENOMIC DNA]</scope>
    <source>
        <strain evidence="2">cv. Valencia</strain>
    </source>
</reference>
<gene>
    <name evidence="1" type="ORF">KPL71_019615</name>
</gene>
<evidence type="ECO:0000313" key="2">
    <source>
        <dbReference type="Proteomes" id="UP000829398"/>
    </source>
</evidence>
<name>A0ACB8IZZ0_CITSI</name>
<dbReference type="Proteomes" id="UP000829398">
    <property type="component" value="Chromosome 7"/>
</dbReference>
<accession>A0ACB8IZZ0</accession>
<protein>
    <submittedName>
        <fullName evidence="1">F-box/kelch-repeat protein</fullName>
    </submittedName>
</protein>
<evidence type="ECO:0000313" key="1">
    <source>
        <dbReference type="EMBL" id="KAH9711018.1"/>
    </source>
</evidence>
<comment type="caution">
    <text evidence="1">The sequence shown here is derived from an EMBL/GenBank/DDBJ whole genome shotgun (WGS) entry which is preliminary data.</text>
</comment>
<dbReference type="EMBL" id="CM039176">
    <property type="protein sequence ID" value="KAH9711018.1"/>
    <property type="molecule type" value="Genomic_DNA"/>
</dbReference>
<sequence>MMMTGDEHFLEETIIEILSKLPVKSLLRFRCICKSWCALFNKHNFISKHLNNDHNTRLIVHYMEKFDGPDESSYPLFLCSLFPDETLTNLSLQDLDNPVRGELVGPYNGIFCIFGNNNRITLWNRATKESRVLPKCTTVFPKYTSIFCKCTGFGLDPMSTDYKLVLIFTLWNEKLDLLYEFSHVAVYSLSTNSWRYCDCFKSNHYYMDGAFDSVYLDGVCYWLSEFRDNDHKVILSFHLGNEVFEEIQEPYIPESTPTILGIYNHSLCLLLSHNIENYYDIWVMKYKCWIKQLSLGPLNGVRTPLGFWKKGAFFVHSTNEQLLLYDPNTQEMRDLGRKSFHFSVHIYRESLIRVKQEDNLLDFDIPWHLLGVYQTDASLP</sequence>
<proteinExistence type="predicted"/>
<organism evidence="1 2">
    <name type="scientific">Citrus sinensis</name>
    <name type="common">Sweet orange</name>
    <name type="synonym">Citrus aurantium var. sinensis</name>
    <dbReference type="NCBI Taxonomy" id="2711"/>
    <lineage>
        <taxon>Eukaryota</taxon>
        <taxon>Viridiplantae</taxon>
        <taxon>Streptophyta</taxon>
        <taxon>Embryophyta</taxon>
        <taxon>Tracheophyta</taxon>
        <taxon>Spermatophyta</taxon>
        <taxon>Magnoliopsida</taxon>
        <taxon>eudicotyledons</taxon>
        <taxon>Gunneridae</taxon>
        <taxon>Pentapetalae</taxon>
        <taxon>rosids</taxon>
        <taxon>malvids</taxon>
        <taxon>Sapindales</taxon>
        <taxon>Rutaceae</taxon>
        <taxon>Aurantioideae</taxon>
        <taxon>Citrus</taxon>
    </lineage>
</organism>
<keyword evidence="2" id="KW-1185">Reference proteome</keyword>